<evidence type="ECO:0000313" key="2">
    <source>
        <dbReference type="EMBL" id="CAH3034529.1"/>
    </source>
</evidence>
<gene>
    <name evidence="2" type="ORF">PEVE_00039402</name>
</gene>
<evidence type="ECO:0000313" key="3">
    <source>
        <dbReference type="Proteomes" id="UP001159427"/>
    </source>
</evidence>
<reference evidence="2 3" key="1">
    <citation type="submission" date="2022-05" db="EMBL/GenBank/DDBJ databases">
        <authorList>
            <consortium name="Genoscope - CEA"/>
            <person name="William W."/>
        </authorList>
    </citation>
    <scope>NUCLEOTIDE SEQUENCE [LARGE SCALE GENOMIC DNA]</scope>
</reference>
<evidence type="ECO:0000259" key="1">
    <source>
        <dbReference type="Pfam" id="PF20499"/>
    </source>
</evidence>
<dbReference type="InterPro" id="IPR046616">
    <property type="entry name" value="DUF6729"/>
</dbReference>
<name>A0ABN8MUE2_9CNID</name>
<dbReference type="PANTHER" id="PTHR24401">
    <property type="entry name" value="SI:CH211-243P7.3-RELATED"/>
    <property type="match status" value="1"/>
</dbReference>
<dbReference type="PANTHER" id="PTHR24401:SF29">
    <property type="entry name" value="SI:CH211-243P7.3-RELATED"/>
    <property type="match status" value="1"/>
</dbReference>
<comment type="caution">
    <text evidence="2">The sequence shown here is derived from an EMBL/GenBank/DDBJ whole genome shotgun (WGS) entry which is preliminary data.</text>
</comment>
<protein>
    <recommendedName>
        <fullName evidence="1">DUF6729 domain-containing protein</fullName>
    </recommendedName>
</protein>
<dbReference type="Pfam" id="PF20499">
    <property type="entry name" value="DUF6729"/>
    <property type="match status" value="1"/>
</dbReference>
<accession>A0ABN8MUE2</accession>
<sequence length="189" mass="21770">MSSETATSSPLSVNEDSFAEYFKSVKATVPTNMQLRIPEDTNSVPDELLLSAANAIYSLPSLPKEDHIWVSKGIFEQSSSKDKAELDMSMVNKFWWYPPQPSLRVHEHPTVNTFFTWRLLLRMPRKLRQMRLHCPHDDCVKHPLTSAGLHPHVRQVLDLDGYYSLISEYLEGWKCKRKVIGWSQGILDQ</sequence>
<feature type="domain" description="DUF6729" evidence="1">
    <location>
        <begin position="61"/>
        <end position="189"/>
    </location>
</feature>
<keyword evidence="3" id="KW-1185">Reference proteome</keyword>
<dbReference type="EMBL" id="CALNXI010000695">
    <property type="protein sequence ID" value="CAH3034529.1"/>
    <property type="molecule type" value="Genomic_DNA"/>
</dbReference>
<dbReference type="Proteomes" id="UP001159427">
    <property type="component" value="Unassembled WGS sequence"/>
</dbReference>
<organism evidence="2 3">
    <name type="scientific">Porites evermanni</name>
    <dbReference type="NCBI Taxonomy" id="104178"/>
    <lineage>
        <taxon>Eukaryota</taxon>
        <taxon>Metazoa</taxon>
        <taxon>Cnidaria</taxon>
        <taxon>Anthozoa</taxon>
        <taxon>Hexacorallia</taxon>
        <taxon>Scleractinia</taxon>
        <taxon>Fungiina</taxon>
        <taxon>Poritidae</taxon>
        <taxon>Porites</taxon>
    </lineage>
</organism>
<proteinExistence type="predicted"/>